<dbReference type="SUPFAM" id="SSF55816">
    <property type="entry name" value="5'-nucleotidase (syn. UDP-sugar hydrolase), C-terminal domain"/>
    <property type="match status" value="1"/>
</dbReference>
<dbReference type="PRINTS" id="PR01607">
    <property type="entry name" value="APYRASEFAMLY"/>
</dbReference>
<dbReference type="GO" id="GO:0000166">
    <property type="term" value="F:nucleotide binding"/>
    <property type="evidence" value="ECO:0007669"/>
    <property type="project" value="UniProtKB-KW"/>
</dbReference>
<keyword evidence="1" id="KW-0732">Signal</keyword>
<keyword evidence="2" id="KW-0547">Nucleotide-binding</keyword>
<dbReference type="Gene3D" id="3.90.780.10">
    <property type="entry name" value="5'-Nucleotidase, C-terminal domain"/>
    <property type="match status" value="1"/>
</dbReference>
<dbReference type="SUPFAM" id="SSF56300">
    <property type="entry name" value="Metallo-dependent phosphatases"/>
    <property type="match status" value="1"/>
</dbReference>
<feature type="domain" description="5'-Nucleotidase C-terminal" evidence="4">
    <location>
        <begin position="351"/>
        <end position="523"/>
    </location>
</feature>
<dbReference type="PANTHER" id="PTHR11575">
    <property type="entry name" value="5'-NUCLEOTIDASE-RELATED"/>
    <property type="match status" value="1"/>
</dbReference>
<dbReference type="InterPro" id="IPR008334">
    <property type="entry name" value="5'-Nucleotdase_C"/>
</dbReference>
<dbReference type="PANTHER" id="PTHR11575:SF6">
    <property type="entry name" value="2',3'-CYCLIC-NUCLEOTIDE 2'-PHOSPHODIESTERASE_3'-NUCLEOTIDASE"/>
    <property type="match status" value="1"/>
</dbReference>
<dbReference type="InterPro" id="IPR006179">
    <property type="entry name" value="5_nucleotidase/apyrase"/>
</dbReference>
<name>A0A4V3AQD7_9RHOB</name>
<reference evidence="5 6" key="1">
    <citation type="submission" date="2019-03" db="EMBL/GenBank/DDBJ databases">
        <title>Ruegeria lutea sp. nov., a novel strain, isolated from marine sediment, the Masan Bay, South Korea.</title>
        <authorList>
            <person name="Kim J."/>
            <person name="Kim D.-Y."/>
            <person name="Lee S.-S."/>
        </authorList>
    </citation>
    <scope>NUCLEOTIDE SEQUENCE [LARGE SCALE GENOMIC DNA]</scope>
    <source>
        <strain evidence="5 6">318-1</strain>
    </source>
</reference>
<feature type="domain" description="Calcineurin-like phosphoesterase" evidence="3">
    <location>
        <begin position="8"/>
        <end position="243"/>
    </location>
</feature>
<evidence type="ECO:0000256" key="2">
    <source>
        <dbReference type="RuleBase" id="RU362119"/>
    </source>
</evidence>
<dbReference type="InterPro" id="IPR036907">
    <property type="entry name" value="5'-Nucleotdase_C_sf"/>
</dbReference>
<proteinExistence type="inferred from homology"/>
<dbReference type="GO" id="GO:0030288">
    <property type="term" value="C:outer membrane-bounded periplasmic space"/>
    <property type="evidence" value="ECO:0007669"/>
    <property type="project" value="TreeGrafter"/>
</dbReference>
<comment type="caution">
    <text evidence="5">The sequence shown here is derived from an EMBL/GenBank/DDBJ whole genome shotgun (WGS) entry which is preliminary data.</text>
</comment>
<dbReference type="InterPro" id="IPR029052">
    <property type="entry name" value="Metallo-depent_PP-like"/>
</dbReference>
<accession>A0A4V3AQD7</accession>
<gene>
    <name evidence="5" type="ORF">E1832_19570</name>
</gene>
<dbReference type="Pfam" id="PF02872">
    <property type="entry name" value="5_nucleotid_C"/>
    <property type="match status" value="1"/>
</dbReference>
<evidence type="ECO:0000313" key="5">
    <source>
        <dbReference type="EMBL" id="TDK42337.1"/>
    </source>
</evidence>
<keyword evidence="6" id="KW-1185">Reference proteome</keyword>
<organism evidence="5 6">
    <name type="scientific">Antarcticimicrobium luteum</name>
    <dbReference type="NCBI Taxonomy" id="2547397"/>
    <lineage>
        <taxon>Bacteria</taxon>
        <taxon>Pseudomonadati</taxon>
        <taxon>Pseudomonadota</taxon>
        <taxon>Alphaproteobacteria</taxon>
        <taxon>Rhodobacterales</taxon>
        <taxon>Paracoccaceae</taxon>
        <taxon>Antarcticimicrobium</taxon>
    </lineage>
</organism>
<dbReference type="OrthoDB" id="9803927at2"/>
<dbReference type="Pfam" id="PF00149">
    <property type="entry name" value="Metallophos"/>
    <property type="match status" value="1"/>
</dbReference>
<sequence>MTGAPARLRILATSDLHMHLTGFDYSAERPDPGVGLARLATLIAAARDAAAREGALTLLFDNGDGMQGTALGDLAALPDAGPHPLMQAFAHLGYDAIGLGNHDFDFGLEALTRALADAPCPVLCANLRPGRDPLPAGILPHAVLERALPGGPALRLGVLSVLPPQTGIWNRHLLTGRVRFDDIVGSAAREVAALRAAGCDLVIALAHTGPGQGTAAAPGAENALCAIAALPGVDAVLGGHTHEVRTWDGPGAPAVMPGYAGSHLGVIDLDLAPDADGRWRVAGATAALRAVARRGPGGQVTPLAAEDAALSRLIAPAHAAARAALRAPMGESPQPLHSYFSFFAPDRALALIAAAQAAALRPLLAGTSAEGLPLLSAAAPGRTGGRGGPGHYTDVPDGPLRLRNLADLYPFPNALSLVVLTGAQILDWLEQVAGQFNRIAPGSRDTDLTDPAQPGHGFDVLHGITYEIDLTSPPRFGPEGQRLGDDTRLRNATWRGRPLGPDQRFAVALNSYRAAGGGHVAALSGSCQLPLPYLRISEALRRYLTGDLSRDPLEGAPPPWRFAAIPETAAIARTGPGARAHLAELAGRGVTEAGLDADGFLRLSVPLG</sequence>
<evidence type="ECO:0000313" key="6">
    <source>
        <dbReference type="Proteomes" id="UP000295301"/>
    </source>
</evidence>
<dbReference type="Gene3D" id="3.60.21.10">
    <property type="match status" value="1"/>
</dbReference>
<evidence type="ECO:0000256" key="1">
    <source>
        <dbReference type="ARBA" id="ARBA00022729"/>
    </source>
</evidence>
<evidence type="ECO:0000259" key="3">
    <source>
        <dbReference type="Pfam" id="PF00149"/>
    </source>
</evidence>
<protein>
    <submittedName>
        <fullName evidence="5">Bifunctional metallophosphatase/5'-nucleotidase</fullName>
    </submittedName>
</protein>
<dbReference type="GO" id="GO:0016787">
    <property type="term" value="F:hydrolase activity"/>
    <property type="evidence" value="ECO:0007669"/>
    <property type="project" value="UniProtKB-KW"/>
</dbReference>
<dbReference type="InterPro" id="IPR004843">
    <property type="entry name" value="Calcineurin-like_PHP"/>
</dbReference>
<dbReference type="RefSeq" id="WP_133361465.1">
    <property type="nucleotide sequence ID" value="NZ_SMUV01000073.1"/>
</dbReference>
<keyword evidence="2" id="KW-0378">Hydrolase</keyword>
<dbReference type="Proteomes" id="UP000295301">
    <property type="component" value="Unassembled WGS sequence"/>
</dbReference>
<dbReference type="EMBL" id="SMUV01000073">
    <property type="protein sequence ID" value="TDK42337.1"/>
    <property type="molecule type" value="Genomic_DNA"/>
</dbReference>
<evidence type="ECO:0000259" key="4">
    <source>
        <dbReference type="Pfam" id="PF02872"/>
    </source>
</evidence>
<dbReference type="GO" id="GO:0009166">
    <property type="term" value="P:nucleotide catabolic process"/>
    <property type="evidence" value="ECO:0007669"/>
    <property type="project" value="InterPro"/>
</dbReference>
<dbReference type="AlphaFoldDB" id="A0A4V3AQD7"/>
<comment type="similarity">
    <text evidence="2">Belongs to the 5'-nucleotidase family.</text>
</comment>